<dbReference type="EMBL" id="JQGA01001021">
    <property type="protein sequence ID" value="KGO70699.1"/>
    <property type="molecule type" value="Genomic_DNA"/>
</dbReference>
<keyword evidence="2" id="KW-1133">Transmembrane helix</keyword>
<feature type="compositionally biased region" description="Basic and acidic residues" evidence="1">
    <location>
        <begin position="97"/>
        <end position="108"/>
    </location>
</feature>
<evidence type="ECO:0000313" key="3">
    <source>
        <dbReference type="EMBL" id="KGO70699.1"/>
    </source>
</evidence>
<keyword evidence="2" id="KW-0812">Transmembrane</keyword>
<evidence type="ECO:0000256" key="1">
    <source>
        <dbReference type="SAM" id="MobiDB-lite"/>
    </source>
</evidence>
<proteinExistence type="predicted"/>
<dbReference type="Proteomes" id="UP000030104">
    <property type="component" value="Unassembled WGS sequence"/>
</dbReference>
<dbReference type="PhylomeDB" id="A0A0A2KSI8"/>
<dbReference type="OMA" id="ASPVIYI"/>
<evidence type="ECO:0000256" key="2">
    <source>
        <dbReference type="SAM" id="Phobius"/>
    </source>
</evidence>
<feature type="transmembrane region" description="Helical" evidence="2">
    <location>
        <begin position="61"/>
        <end position="81"/>
    </location>
</feature>
<dbReference type="HOGENOM" id="CLU_1787487_0_0_1"/>
<dbReference type="AlphaFoldDB" id="A0A0A2KSI8"/>
<feature type="region of interest" description="Disordered" evidence="1">
    <location>
        <begin position="97"/>
        <end position="116"/>
    </location>
</feature>
<accession>A0A0A2KSI8</accession>
<name>A0A0A2KSI8_PENIT</name>
<feature type="transmembrane region" description="Helical" evidence="2">
    <location>
        <begin position="20"/>
        <end position="49"/>
    </location>
</feature>
<evidence type="ECO:0000313" key="4">
    <source>
        <dbReference type="Proteomes" id="UP000030104"/>
    </source>
</evidence>
<protein>
    <submittedName>
        <fullName evidence="3">Uncharacterized protein</fullName>
    </submittedName>
</protein>
<gene>
    <name evidence="3" type="ORF">PITC_055900</name>
</gene>
<dbReference type="OrthoDB" id="4430381at2759"/>
<sequence>MMGWVSLLKYPFSLALGLTIQLLSYLLSTLLFLASPVIYIGHVVLYLALLPLRILVILEAFIYFMTGAVLVGASIGMILHFTGSTISQLLQIEESDEPRRPRVKRELPNFESQHSSFDYLEAQTEDRKFLPYSTILEEEENSHESG</sequence>
<comment type="caution">
    <text evidence="3">The sequence shown here is derived from an EMBL/GenBank/DDBJ whole genome shotgun (WGS) entry which is preliminary data.</text>
</comment>
<keyword evidence="4" id="KW-1185">Reference proteome</keyword>
<keyword evidence="2" id="KW-0472">Membrane</keyword>
<organism evidence="3 4">
    <name type="scientific">Penicillium italicum</name>
    <name type="common">Blue mold</name>
    <dbReference type="NCBI Taxonomy" id="40296"/>
    <lineage>
        <taxon>Eukaryota</taxon>
        <taxon>Fungi</taxon>
        <taxon>Dikarya</taxon>
        <taxon>Ascomycota</taxon>
        <taxon>Pezizomycotina</taxon>
        <taxon>Eurotiomycetes</taxon>
        <taxon>Eurotiomycetidae</taxon>
        <taxon>Eurotiales</taxon>
        <taxon>Aspergillaceae</taxon>
        <taxon>Penicillium</taxon>
    </lineage>
</organism>
<reference evidence="3 4" key="1">
    <citation type="journal article" date="2015" name="Mol. Plant Microbe Interact.">
        <title>Genome, transcriptome, and functional analyses of Penicillium expansum provide new insights into secondary metabolism and pathogenicity.</title>
        <authorList>
            <person name="Ballester A.R."/>
            <person name="Marcet-Houben M."/>
            <person name="Levin E."/>
            <person name="Sela N."/>
            <person name="Selma-Lazaro C."/>
            <person name="Carmona L."/>
            <person name="Wisniewski M."/>
            <person name="Droby S."/>
            <person name="Gonzalez-Candelas L."/>
            <person name="Gabaldon T."/>
        </authorList>
    </citation>
    <scope>NUCLEOTIDE SEQUENCE [LARGE SCALE GENOMIC DNA]</scope>
    <source>
        <strain evidence="3 4">PHI-1</strain>
    </source>
</reference>